<dbReference type="AlphaFoldDB" id="A0AAV7ALW8"/>
<protein>
    <recommendedName>
        <fullName evidence="3">Secreted protein</fullName>
    </recommendedName>
</protein>
<sequence>MSVYVMCVYSDVTIAVAESATATRPFVGRGPGTRGRVINHGCVALDPSLCVFPSPNAHRLACPNSARRKAVLANLPKLRLPAPPSVPILS</sequence>
<keyword evidence="2" id="KW-1185">Reference proteome</keyword>
<evidence type="ECO:0000313" key="1">
    <source>
        <dbReference type="EMBL" id="KAG8560435.1"/>
    </source>
</evidence>
<organism evidence="1 2">
    <name type="scientific">Engystomops pustulosus</name>
    <name type="common">Tungara frog</name>
    <name type="synonym">Physalaemus pustulosus</name>
    <dbReference type="NCBI Taxonomy" id="76066"/>
    <lineage>
        <taxon>Eukaryota</taxon>
        <taxon>Metazoa</taxon>
        <taxon>Chordata</taxon>
        <taxon>Craniata</taxon>
        <taxon>Vertebrata</taxon>
        <taxon>Euteleostomi</taxon>
        <taxon>Amphibia</taxon>
        <taxon>Batrachia</taxon>
        <taxon>Anura</taxon>
        <taxon>Neobatrachia</taxon>
        <taxon>Hyloidea</taxon>
        <taxon>Leptodactylidae</taxon>
        <taxon>Leiuperinae</taxon>
        <taxon>Engystomops</taxon>
    </lineage>
</organism>
<name>A0AAV7ALW8_ENGPU</name>
<gene>
    <name evidence="1" type="ORF">GDO81_014980</name>
</gene>
<dbReference type="Proteomes" id="UP000824782">
    <property type="component" value="Unassembled WGS sequence"/>
</dbReference>
<dbReference type="EMBL" id="WNYA01000007">
    <property type="protein sequence ID" value="KAG8560435.1"/>
    <property type="molecule type" value="Genomic_DNA"/>
</dbReference>
<evidence type="ECO:0000313" key="2">
    <source>
        <dbReference type="Proteomes" id="UP000824782"/>
    </source>
</evidence>
<evidence type="ECO:0008006" key="3">
    <source>
        <dbReference type="Google" id="ProtNLM"/>
    </source>
</evidence>
<proteinExistence type="predicted"/>
<comment type="caution">
    <text evidence="1">The sequence shown here is derived from an EMBL/GenBank/DDBJ whole genome shotgun (WGS) entry which is preliminary data.</text>
</comment>
<accession>A0AAV7ALW8</accession>
<reference evidence="1" key="1">
    <citation type="thesis" date="2020" institute="ProQuest LLC" country="789 East Eisenhower Parkway, Ann Arbor, MI, USA">
        <title>Comparative Genomics and Chromosome Evolution.</title>
        <authorList>
            <person name="Mudd A.B."/>
        </authorList>
    </citation>
    <scope>NUCLEOTIDE SEQUENCE</scope>
    <source>
        <strain evidence="1">237g6f4</strain>
        <tissue evidence="1">Blood</tissue>
    </source>
</reference>